<dbReference type="Proteomes" id="UP000809273">
    <property type="component" value="Unassembled WGS sequence"/>
</dbReference>
<evidence type="ECO:0000256" key="1">
    <source>
        <dbReference type="ARBA" id="ARBA00004127"/>
    </source>
</evidence>
<comment type="caution">
    <text evidence="6">The sequence shown here is derived from an EMBL/GenBank/DDBJ whole genome shotgun (WGS) entry which is preliminary data.</text>
</comment>
<protein>
    <submittedName>
        <fullName evidence="6">Isoprenylcysteine carboxylmethyltransferase family protein</fullName>
    </submittedName>
</protein>
<accession>A0A9D8PP78</accession>
<dbReference type="InterPro" id="IPR007318">
    <property type="entry name" value="Phopholipid_MeTrfase"/>
</dbReference>
<keyword evidence="2 5" id="KW-0812">Transmembrane</keyword>
<feature type="transmembrane region" description="Helical" evidence="5">
    <location>
        <begin position="15"/>
        <end position="32"/>
    </location>
</feature>
<proteinExistence type="predicted"/>
<evidence type="ECO:0000256" key="2">
    <source>
        <dbReference type="ARBA" id="ARBA00022692"/>
    </source>
</evidence>
<feature type="transmembrane region" description="Helical" evidence="5">
    <location>
        <begin position="52"/>
        <end position="73"/>
    </location>
</feature>
<dbReference type="EMBL" id="JAFGIX010000027">
    <property type="protein sequence ID" value="MBN1572675.1"/>
    <property type="molecule type" value="Genomic_DNA"/>
</dbReference>
<sequence length="186" mass="21228">MDLIPELRLGLVNGWWFSSAYLLINGAVMALIPREAARRLTTHPSKNLFEKIFLTIQMILFFGTIVFAIFVPVKPGTVWFWSGLSVFVIGMAAYVVSMFNFAKAPMDKPALNGLYRISRNPIHVFSFVAWIGIGIAAASWIILSATVIVQIMMHKTTLEEERFCLEAYGDSYRKYMKEVPRYLLFF</sequence>
<dbReference type="AlphaFoldDB" id="A0A9D8PP78"/>
<reference evidence="6" key="1">
    <citation type="journal article" date="2021" name="Environ. Microbiol.">
        <title>Genomic characterization of three novel Desulfobacterota classes expand the metabolic and phylogenetic diversity of the phylum.</title>
        <authorList>
            <person name="Murphy C.L."/>
            <person name="Biggerstaff J."/>
            <person name="Eichhorn A."/>
            <person name="Ewing E."/>
            <person name="Shahan R."/>
            <person name="Soriano D."/>
            <person name="Stewart S."/>
            <person name="VanMol K."/>
            <person name="Walker R."/>
            <person name="Walters P."/>
            <person name="Elshahed M.S."/>
            <person name="Youssef N.H."/>
        </authorList>
    </citation>
    <scope>NUCLEOTIDE SEQUENCE</scope>
    <source>
        <strain evidence="6">Zod_Metabat.24</strain>
    </source>
</reference>
<evidence type="ECO:0000313" key="7">
    <source>
        <dbReference type="Proteomes" id="UP000809273"/>
    </source>
</evidence>
<dbReference type="Gene3D" id="1.20.120.1630">
    <property type="match status" value="1"/>
</dbReference>
<feature type="transmembrane region" description="Helical" evidence="5">
    <location>
        <begin position="79"/>
        <end position="101"/>
    </location>
</feature>
<name>A0A9D8PP78_9DELT</name>
<evidence type="ECO:0000256" key="3">
    <source>
        <dbReference type="ARBA" id="ARBA00022989"/>
    </source>
</evidence>
<keyword evidence="3 5" id="KW-1133">Transmembrane helix</keyword>
<comment type="subcellular location">
    <subcellularLocation>
        <location evidence="1">Endomembrane system</location>
        <topology evidence="1">Multi-pass membrane protein</topology>
    </subcellularLocation>
</comment>
<reference evidence="6" key="2">
    <citation type="submission" date="2021-01" db="EMBL/GenBank/DDBJ databases">
        <authorList>
            <person name="Hahn C.R."/>
            <person name="Youssef N.H."/>
            <person name="Elshahed M."/>
        </authorList>
    </citation>
    <scope>NUCLEOTIDE SEQUENCE</scope>
    <source>
        <strain evidence="6">Zod_Metabat.24</strain>
    </source>
</reference>
<dbReference type="Pfam" id="PF04191">
    <property type="entry name" value="PEMT"/>
    <property type="match status" value="1"/>
</dbReference>
<feature type="transmembrane region" description="Helical" evidence="5">
    <location>
        <begin position="122"/>
        <end position="143"/>
    </location>
</feature>
<dbReference type="GO" id="GO:0012505">
    <property type="term" value="C:endomembrane system"/>
    <property type="evidence" value="ECO:0007669"/>
    <property type="project" value="UniProtKB-SubCell"/>
</dbReference>
<keyword evidence="4 5" id="KW-0472">Membrane</keyword>
<evidence type="ECO:0000256" key="4">
    <source>
        <dbReference type="ARBA" id="ARBA00023136"/>
    </source>
</evidence>
<gene>
    <name evidence="6" type="ORF">JW984_05695</name>
</gene>
<organism evidence="6 7">
    <name type="scientific">Candidatus Zymogenus saltonus</name>
    <dbReference type="NCBI Taxonomy" id="2844893"/>
    <lineage>
        <taxon>Bacteria</taxon>
        <taxon>Deltaproteobacteria</taxon>
        <taxon>Candidatus Zymogenia</taxon>
        <taxon>Candidatus Zymogeniales</taxon>
        <taxon>Candidatus Zymogenaceae</taxon>
        <taxon>Candidatus Zymogenus</taxon>
    </lineage>
</organism>
<evidence type="ECO:0000256" key="5">
    <source>
        <dbReference type="SAM" id="Phobius"/>
    </source>
</evidence>
<evidence type="ECO:0000313" key="6">
    <source>
        <dbReference type="EMBL" id="MBN1572675.1"/>
    </source>
</evidence>